<reference evidence="6 7" key="1">
    <citation type="submission" date="2024-04" db="EMBL/GenBank/DDBJ databases">
        <authorList>
            <consortium name="Genoscope - CEA"/>
            <person name="William W."/>
        </authorList>
    </citation>
    <scope>NUCLEOTIDE SEQUENCE [LARGE SCALE GENOMIC DNA]</scope>
</reference>
<keyword evidence="3 5" id="KW-1133">Transmembrane helix</keyword>
<comment type="caution">
    <text evidence="6">The sequence shown here is derived from an EMBL/GenBank/DDBJ whole genome shotgun (WGS) entry which is preliminary data.</text>
</comment>
<protein>
    <submittedName>
        <fullName evidence="6">Uncharacterized protein</fullName>
    </submittedName>
</protein>
<dbReference type="GO" id="GO:0016020">
    <property type="term" value="C:membrane"/>
    <property type="evidence" value="ECO:0007669"/>
    <property type="project" value="UniProtKB-SubCell"/>
</dbReference>
<feature type="transmembrane region" description="Helical" evidence="5">
    <location>
        <begin position="74"/>
        <end position="95"/>
    </location>
</feature>
<evidence type="ECO:0000256" key="4">
    <source>
        <dbReference type="ARBA" id="ARBA00023136"/>
    </source>
</evidence>
<sequence>MGIKDDFMGAKLLIKISAIVVLVAQLFNWISFCTTSWITTVVDRVGLWRHSAPRTLGSTSYDGTGSDSMAATQAFAIFGFVGLNVGCLLLVLFIFWSSCKGKSETGLAAGISLIVSAVTWLIAVSVIAADFGRIDYQPTFGFSFGFSFGLAICALILAGVAGVLTILGQLKIGSVSSK</sequence>
<feature type="transmembrane region" description="Helical" evidence="5">
    <location>
        <begin position="12"/>
        <end position="38"/>
    </location>
</feature>
<gene>
    <name evidence="6" type="ORF">GSLYS_00019084001</name>
</gene>
<name>A0AAV2IIZ8_LYMST</name>
<organism evidence="6 7">
    <name type="scientific">Lymnaea stagnalis</name>
    <name type="common">Great pond snail</name>
    <name type="synonym">Helix stagnalis</name>
    <dbReference type="NCBI Taxonomy" id="6523"/>
    <lineage>
        <taxon>Eukaryota</taxon>
        <taxon>Metazoa</taxon>
        <taxon>Spiralia</taxon>
        <taxon>Lophotrochozoa</taxon>
        <taxon>Mollusca</taxon>
        <taxon>Gastropoda</taxon>
        <taxon>Heterobranchia</taxon>
        <taxon>Euthyneura</taxon>
        <taxon>Panpulmonata</taxon>
        <taxon>Hygrophila</taxon>
        <taxon>Lymnaeoidea</taxon>
        <taxon>Lymnaeidae</taxon>
        <taxon>Lymnaea</taxon>
    </lineage>
</organism>
<dbReference type="EMBL" id="CAXITT010000727">
    <property type="protein sequence ID" value="CAL1545652.1"/>
    <property type="molecule type" value="Genomic_DNA"/>
</dbReference>
<dbReference type="Proteomes" id="UP001497497">
    <property type="component" value="Unassembled WGS sequence"/>
</dbReference>
<evidence type="ECO:0000256" key="1">
    <source>
        <dbReference type="ARBA" id="ARBA00004141"/>
    </source>
</evidence>
<feature type="transmembrane region" description="Helical" evidence="5">
    <location>
        <begin position="107"/>
        <end position="128"/>
    </location>
</feature>
<evidence type="ECO:0000313" key="6">
    <source>
        <dbReference type="EMBL" id="CAL1545652.1"/>
    </source>
</evidence>
<evidence type="ECO:0000256" key="2">
    <source>
        <dbReference type="ARBA" id="ARBA00022692"/>
    </source>
</evidence>
<dbReference type="InterPro" id="IPR004031">
    <property type="entry name" value="PMP22/EMP/MP20/Claudin"/>
</dbReference>
<feature type="transmembrane region" description="Helical" evidence="5">
    <location>
        <begin position="140"/>
        <end position="168"/>
    </location>
</feature>
<evidence type="ECO:0000256" key="3">
    <source>
        <dbReference type="ARBA" id="ARBA00022989"/>
    </source>
</evidence>
<keyword evidence="4 5" id="KW-0472">Membrane</keyword>
<dbReference type="AlphaFoldDB" id="A0AAV2IIZ8"/>
<accession>A0AAV2IIZ8</accession>
<comment type="subcellular location">
    <subcellularLocation>
        <location evidence="1">Membrane</location>
        <topology evidence="1">Multi-pass membrane protein</topology>
    </subcellularLocation>
</comment>
<evidence type="ECO:0000256" key="5">
    <source>
        <dbReference type="SAM" id="Phobius"/>
    </source>
</evidence>
<keyword evidence="7" id="KW-1185">Reference proteome</keyword>
<dbReference type="Pfam" id="PF00822">
    <property type="entry name" value="PMP22_Claudin"/>
    <property type="match status" value="1"/>
</dbReference>
<evidence type="ECO:0000313" key="7">
    <source>
        <dbReference type="Proteomes" id="UP001497497"/>
    </source>
</evidence>
<dbReference type="Gene3D" id="1.20.140.150">
    <property type="match status" value="1"/>
</dbReference>
<proteinExistence type="predicted"/>
<keyword evidence="2 5" id="KW-0812">Transmembrane</keyword>